<gene>
    <name evidence="1" type="ORF">FLA105534_01511</name>
</gene>
<protein>
    <submittedName>
        <fullName evidence="1">Uncharacterized protein</fullName>
    </submittedName>
</protein>
<reference evidence="1 2" key="1">
    <citation type="submission" date="2020-02" db="EMBL/GenBank/DDBJ databases">
        <authorList>
            <person name="Criscuolo A."/>
        </authorList>
    </citation>
    <scope>NUCLEOTIDE SEQUENCE [LARGE SCALE GENOMIC DNA]</scope>
    <source>
        <strain evidence="1">CIP105534</strain>
    </source>
</reference>
<accession>A0A6J4GI35</accession>
<name>A0A6J4GI35_9FLAO</name>
<evidence type="ECO:0000313" key="2">
    <source>
        <dbReference type="Proteomes" id="UP000479938"/>
    </source>
</evidence>
<dbReference type="EMBL" id="CADCSU010000067">
    <property type="protein sequence ID" value="CAA9197179.1"/>
    <property type="molecule type" value="Genomic_DNA"/>
</dbReference>
<dbReference type="AlphaFoldDB" id="A0A6J4GI35"/>
<evidence type="ECO:0000313" key="1">
    <source>
        <dbReference type="EMBL" id="CAA9197179.1"/>
    </source>
</evidence>
<organism evidence="1 2">
    <name type="scientific">Flavobacterium bizetiae</name>
    <dbReference type="NCBI Taxonomy" id="2704140"/>
    <lineage>
        <taxon>Bacteria</taxon>
        <taxon>Pseudomonadati</taxon>
        <taxon>Bacteroidota</taxon>
        <taxon>Flavobacteriia</taxon>
        <taxon>Flavobacteriales</taxon>
        <taxon>Flavobacteriaceae</taxon>
        <taxon>Flavobacterium</taxon>
    </lineage>
</organism>
<dbReference type="Proteomes" id="UP000479938">
    <property type="component" value="Unassembled WGS sequence"/>
</dbReference>
<sequence>MLKSLPPPSAHGADPIFFMTTLTVLVSPAHHVLEPVLADIIWLL</sequence>
<proteinExistence type="predicted"/>
<keyword evidence="2" id="KW-1185">Reference proteome</keyword>